<protein>
    <submittedName>
        <fullName evidence="6">C2H2-type domain-containing protein</fullName>
    </submittedName>
</protein>
<feature type="compositionally biased region" description="Basic and acidic residues" evidence="2">
    <location>
        <begin position="187"/>
        <end position="197"/>
    </location>
</feature>
<keyword evidence="5" id="KW-1185">Reference proteome</keyword>
<dbReference type="GO" id="GO:0008270">
    <property type="term" value="F:zinc ion binding"/>
    <property type="evidence" value="ECO:0007669"/>
    <property type="project" value="UniProtKB-KW"/>
</dbReference>
<evidence type="ECO:0000256" key="1">
    <source>
        <dbReference type="PROSITE-ProRule" id="PRU00042"/>
    </source>
</evidence>
<dbReference type="InterPro" id="IPR036691">
    <property type="entry name" value="Endo/exonu/phosph_ase_sf"/>
</dbReference>
<sequence>MAPCKVDIAALSETRFSEQGQMGEVGAGYTFFWSGRPKTDAYAPPMTSSDAAKDKLYEDLYALLTTLPKADKLIVLGDFNARISDTILPPPQPAPITATNTTCPNPKTSDYLPPTTPNSTTAPGTSDGDSVLTCPHCERTFTSHIGLVGHLRIHRRDWRTSAWNTNTQQRTPPPMPSLPTRILSSHGSDRSHVRPRN</sequence>
<evidence type="ECO:0000313" key="6">
    <source>
        <dbReference type="WBParaSite" id="SSLN_0000398701-mRNA-1"/>
    </source>
</evidence>
<dbReference type="EMBL" id="UYSU01032673">
    <property type="protein sequence ID" value="VDL90246.1"/>
    <property type="molecule type" value="Genomic_DNA"/>
</dbReference>
<evidence type="ECO:0000256" key="2">
    <source>
        <dbReference type="SAM" id="MobiDB-lite"/>
    </source>
</evidence>
<evidence type="ECO:0000313" key="4">
    <source>
        <dbReference type="EMBL" id="VDL90246.1"/>
    </source>
</evidence>
<proteinExistence type="predicted"/>
<evidence type="ECO:0000259" key="3">
    <source>
        <dbReference type="PROSITE" id="PS50157"/>
    </source>
</evidence>
<dbReference type="AlphaFoldDB" id="A0A183SI13"/>
<dbReference type="SUPFAM" id="SSF56219">
    <property type="entry name" value="DNase I-like"/>
    <property type="match status" value="1"/>
</dbReference>
<name>A0A183SI13_SCHSO</name>
<organism evidence="6">
    <name type="scientific">Schistocephalus solidus</name>
    <name type="common">Tapeworm</name>
    <dbReference type="NCBI Taxonomy" id="70667"/>
    <lineage>
        <taxon>Eukaryota</taxon>
        <taxon>Metazoa</taxon>
        <taxon>Spiralia</taxon>
        <taxon>Lophotrochozoa</taxon>
        <taxon>Platyhelminthes</taxon>
        <taxon>Cestoda</taxon>
        <taxon>Eucestoda</taxon>
        <taxon>Diphyllobothriidea</taxon>
        <taxon>Diphyllobothriidae</taxon>
        <taxon>Schistocephalus</taxon>
    </lineage>
</organism>
<feature type="region of interest" description="Disordered" evidence="2">
    <location>
        <begin position="162"/>
        <end position="197"/>
    </location>
</feature>
<dbReference type="SMART" id="SM00355">
    <property type="entry name" value="ZnF_C2H2"/>
    <property type="match status" value="1"/>
</dbReference>
<feature type="region of interest" description="Disordered" evidence="2">
    <location>
        <begin position="90"/>
        <end position="129"/>
    </location>
</feature>
<dbReference type="Proteomes" id="UP000275846">
    <property type="component" value="Unassembled WGS sequence"/>
</dbReference>
<dbReference type="InterPro" id="IPR013087">
    <property type="entry name" value="Znf_C2H2_type"/>
</dbReference>
<feature type="compositionally biased region" description="Polar residues" evidence="2">
    <location>
        <begin position="117"/>
        <end position="128"/>
    </location>
</feature>
<evidence type="ECO:0000313" key="5">
    <source>
        <dbReference type="Proteomes" id="UP000275846"/>
    </source>
</evidence>
<dbReference type="OrthoDB" id="6319425at2759"/>
<dbReference type="SUPFAM" id="SSF57667">
    <property type="entry name" value="beta-beta-alpha zinc fingers"/>
    <property type="match status" value="1"/>
</dbReference>
<keyword evidence="1" id="KW-0479">Metal-binding</keyword>
<accession>A0A183SI13</accession>
<keyword evidence="1" id="KW-0862">Zinc</keyword>
<dbReference type="PROSITE" id="PS00028">
    <property type="entry name" value="ZINC_FINGER_C2H2_1"/>
    <property type="match status" value="1"/>
</dbReference>
<dbReference type="InterPro" id="IPR036236">
    <property type="entry name" value="Znf_C2H2_sf"/>
</dbReference>
<reference evidence="4 5" key="2">
    <citation type="submission" date="2018-11" db="EMBL/GenBank/DDBJ databases">
        <authorList>
            <consortium name="Pathogen Informatics"/>
        </authorList>
    </citation>
    <scope>NUCLEOTIDE SEQUENCE [LARGE SCALE GENOMIC DNA]</scope>
    <source>
        <strain evidence="4 5">NST_G2</strain>
    </source>
</reference>
<dbReference type="WBParaSite" id="SSLN_0000398701-mRNA-1">
    <property type="protein sequence ID" value="SSLN_0000398701-mRNA-1"/>
    <property type="gene ID" value="SSLN_0000398701"/>
</dbReference>
<dbReference type="PROSITE" id="PS50157">
    <property type="entry name" value="ZINC_FINGER_C2H2_2"/>
    <property type="match status" value="1"/>
</dbReference>
<gene>
    <name evidence="4" type="ORF">SSLN_LOCUS3861</name>
</gene>
<feature type="domain" description="C2H2-type" evidence="3">
    <location>
        <begin position="132"/>
        <end position="159"/>
    </location>
</feature>
<keyword evidence="1" id="KW-0863">Zinc-finger</keyword>
<reference evidence="6" key="1">
    <citation type="submission" date="2016-06" db="UniProtKB">
        <authorList>
            <consortium name="WormBaseParasite"/>
        </authorList>
    </citation>
    <scope>IDENTIFICATION</scope>
</reference>
<feature type="compositionally biased region" description="Polar residues" evidence="2">
    <location>
        <begin position="97"/>
        <end position="108"/>
    </location>
</feature>